<proteinExistence type="predicted"/>
<feature type="non-terminal residue" evidence="2">
    <location>
        <position position="1"/>
    </location>
</feature>
<accession>A0A6A6XYZ7</accession>
<gene>
    <name evidence="2 4" type="ORF">BDZ99DRAFT_553120</name>
</gene>
<feature type="compositionally biased region" description="Low complexity" evidence="1">
    <location>
        <begin position="63"/>
        <end position="79"/>
    </location>
</feature>
<dbReference type="Proteomes" id="UP000504636">
    <property type="component" value="Unplaced"/>
</dbReference>
<feature type="region of interest" description="Disordered" evidence="1">
    <location>
        <begin position="41"/>
        <end position="90"/>
    </location>
</feature>
<reference evidence="4" key="2">
    <citation type="submission" date="2020-04" db="EMBL/GenBank/DDBJ databases">
        <authorList>
            <consortium name="NCBI Genome Project"/>
        </authorList>
    </citation>
    <scope>NUCLEOTIDE SEQUENCE</scope>
    <source>
        <strain evidence="4">CBS 304.34</strain>
    </source>
</reference>
<evidence type="ECO:0000256" key="1">
    <source>
        <dbReference type="SAM" id="MobiDB-lite"/>
    </source>
</evidence>
<organism evidence="2">
    <name type="scientific">Mytilinidion resinicola</name>
    <dbReference type="NCBI Taxonomy" id="574789"/>
    <lineage>
        <taxon>Eukaryota</taxon>
        <taxon>Fungi</taxon>
        <taxon>Dikarya</taxon>
        <taxon>Ascomycota</taxon>
        <taxon>Pezizomycotina</taxon>
        <taxon>Dothideomycetes</taxon>
        <taxon>Pleosporomycetidae</taxon>
        <taxon>Mytilinidiales</taxon>
        <taxon>Mytilinidiaceae</taxon>
        <taxon>Mytilinidion</taxon>
    </lineage>
</organism>
<dbReference type="RefSeq" id="XP_033568573.1">
    <property type="nucleotide sequence ID" value="XM_033727080.1"/>
</dbReference>
<dbReference type="AlphaFoldDB" id="A0A6A6XYZ7"/>
<evidence type="ECO:0000313" key="3">
    <source>
        <dbReference type="Proteomes" id="UP000504636"/>
    </source>
</evidence>
<evidence type="ECO:0000313" key="4">
    <source>
        <dbReference type="RefSeq" id="XP_033568573.1"/>
    </source>
</evidence>
<reference evidence="4" key="3">
    <citation type="submission" date="2025-04" db="UniProtKB">
        <authorList>
            <consortium name="RefSeq"/>
        </authorList>
    </citation>
    <scope>IDENTIFICATION</scope>
    <source>
        <strain evidence="4">CBS 304.34</strain>
    </source>
</reference>
<dbReference type="EMBL" id="MU003729">
    <property type="protein sequence ID" value="KAF2801609.1"/>
    <property type="molecule type" value="Genomic_DNA"/>
</dbReference>
<sequence>SQQYPRHHDESYFATSLPLSTEYIFLLPPCPPPFLSFPSQTTTTFKSNHHNVQANPPQRSRQTTTTSTPTDTKTTLSNTVKMGCSGSKPSRPQYAAPQYAGQYYYQQTPAQLAHIRAHQAAGKRRAYASSGYIRDQNARCVAHRAQKNKALTPRHVRHHGRSSAWEGNAVYGYARGYTYDARGHYYY</sequence>
<evidence type="ECO:0000313" key="2">
    <source>
        <dbReference type="EMBL" id="KAF2801609.1"/>
    </source>
</evidence>
<dbReference type="GeneID" id="54467973"/>
<keyword evidence="3" id="KW-1185">Reference proteome</keyword>
<feature type="compositionally biased region" description="Polar residues" evidence="1">
    <location>
        <begin position="41"/>
        <end position="62"/>
    </location>
</feature>
<reference evidence="2 4" key="1">
    <citation type="journal article" date="2020" name="Stud. Mycol.">
        <title>101 Dothideomycetes genomes: a test case for predicting lifestyles and emergence of pathogens.</title>
        <authorList>
            <person name="Haridas S."/>
            <person name="Albert R."/>
            <person name="Binder M."/>
            <person name="Bloem J."/>
            <person name="Labutti K."/>
            <person name="Salamov A."/>
            <person name="Andreopoulos B."/>
            <person name="Baker S."/>
            <person name="Barry K."/>
            <person name="Bills G."/>
            <person name="Bluhm B."/>
            <person name="Cannon C."/>
            <person name="Castanera R."/>
            <person name="Culley D."/>
            <person name="Daum C."/>
            <person name="Ezra D."/>
            <person name="Gonzalez J."/>
            <person name="Henrissat B."/>
            <person name="Kuo A."/>
            <person name="Liang C."/>
            <person name="Lipzen A."/>
            <person name="Lutzoni F."/>
            <person name="Magnuson J."/>
            <person name="Mondo S."/>
            <person name="Nolan M."/>
            <person name="Ohm R."/>
            <person name="Pangilinan J."/>
            <person name="Park H.-J."/>
            <person name="Ramirez L."/>
            <person name="Alfaro M."/>
            <person name="Sun H."/>
            <person name="Tritt A."/>
            <person name="Yoshinaga Y."/>
            <person name="Zwiers L.-H."/>
            <person name="Turgeon B."/>
            <person name="Goodwin S."/>
            <person name="Spatafora J."/>
            <person name="Crous P."/>
            <person name="Grigoriev I."/>
        </authorList>
    </citation>
    <scope>NUCLEOTIDE SEQUENCE</scope>
    <source>
        <strain evidence="2 4">CBS 304.34</strain>
    </source>
</reference>
<name>A0A6A6XYZ7_9PEZI</name>
<protein>
    <submittedName>
        <fullName evidence="2 4">Uncharacterized protein</fullName>
    </submittedName>
</protein>